<dbReference type="AlphaFoldDB" id="A0A1I7WYB0"/>
<sequence>MFYSSSSFIKKKERKLRGFRNSGLVKSLFFSFFVVNFDTYTS</sequence>
<dbReference type="Proteomes" id="UP000095283">
    <property type="component" value="Unplaced"/>
</dbReference>
<keyword evidence="1" id="KW-1185">Reference proteome</keyword>
<evidence type="ECO:0000313" key="2">
    <source>
        <dbReference type="WBParaSite" id="Hba_10159"/>
    </source>
</evidence>
<proteinExistence type="predicted"/>
<name>A0A1I7WYB0_HETBA</name>
<reference evidence="2" key="1">
    <citation type="submission" date="2016-11" db="UniProtKB">
        <authorList>
            <consortium name="WormBaseParasite"/>
        </authorList>
    </citation>
    <scope>IDENTIFICATION</scope>
</reference>
<dbReference type="WBParaSite" id="Hba_10159">
    <property type="protein sequence ID" value="Hba_10159"/>
    <property type="gene ID" value="Hba_10159"/>
</dbReference>
<evidence type="ECO:0000313" key="1">
    <source>
        <dbReference type="Proteomes" id="UP000095283"/>
    </source>
</evidence>
<accession>A0A1I7WYB0</accession>
<protein>
    <submittedName>
        <fullName evidence="2">Uncharacterized protein</fullName>
    </submittedName>
</protein>
<organism evidence="1 2">
    <name type="scientific">Heterorhabditis bacteriophora</name>
    <name type="common">Entomopathogenic nematode worm</name>
    <dbReference type="NCBI Taxonomy" id="37862"/>
    <lineage>
        <taxon>Eukaryota</taxon>
        <taxon>Metazoa</taxon>
        <taxon>Ecdysozoa</taxon>
        <taxon>Nematoda</taxon>
        <taxon>Chromadorea</taxon>
        <taxon>Rhabditida</taxon>
        <taxon>Rhabditina</taxon>
        <taxon>Rhabditomorpha</taxon>
        <taxon>Strongyloidea</taxon>
        <taxon>Heterorhabditidae</taxon>
        <taxon>Heterorhabditis</taxon>
    </lineage>
</organism>